<keyword evidence="1" id="KW-0472">Membrane</keyword>
<reference evidence="2" key="1">
    <citation type="journal article" date="2020" name="Stud. Mycol.">
        <title>101 Dothideomycetes genomes: a test case for predicting lifestyles and emergence of pathogens.</title>
        <authorList>
            <person name="Haridas S."/>
            <person name="Albert R."/>
            <person name="Binder M."/>
            <person name="Bloem J."/>
            <person name="Labutti K."/>
            <person name="Salamov A."/>
            <person name="Andreopoulos B."/>
            <person name="Baker S."/>
            <person name="Barry K."/>
            <person name="Bills G."/>
            <person name="Bluhm B."/>
            <person name="Cannon C."/>
            <person name="Castanera R."/>
            <person name="Culley D."/>
            <person name="Daum C."/>
            <person name="Ezra D."/>
            <person name="Gonzalez J."/>
            <person name="Henrissat B."/>
            <person name="Kuo A."/>
            <person name="Liang C."/>
            <person name="Lipzen A."/>
            <person name="Lutzoni F."/>
            <person name="Magnuson J."/>
            <person name="Mondo S."/>
            <person name="Nolan M."/>
            <person name="Ohm R."/>
            <person name="Pangilinan J."/>
            <person name="Park H.-J."/>
            <person name="Ramirez L."/>
            <person name="Alfaro M."/>
            <person name="Sun H."/>
            <person name="Tritt A."/>
            <person name="Yoshinaga Y."/>
            <person name="Zwiers L.-H."/>
            <person name="Turgeon B."/>
            <person name="Goodwin S."/>
            <person name="Spatafora J."/>
            <person name="Crous P."/>
            <person name="Grigoriev I."/>
        </authorList>
    </citation>
    <scope>NUCLEOTIDE SEQUENCE</scope>
    <source>
        <strain evidence="2">CBS 122367</strain>
    </source>
</reference>
<accession>A0A6G1IMF7</accession>
<dbReference type="EMBL" id="MU005604">
    <property type="protein sequence ID" value="KAF2679278.1"/>
    <property type="molecule type" value="Genomic_DNA"/>
</dbReference>
<evidence type="ECO:0000313" key="3">
    <source>
        <dbReference type="Proteomes" id="UP000799291"/>
    </source>
</evidence>
<evidence type="ECO:0000313" key="2">
    <source>
        <dbReference type="EMBL" id="KAF2679278.1"/>
    </source>
</evidence>
<gene>
    <name evidence="2" type="ORF">K458DRAFT_422321</name>
</gene>
<feature type="transmembrane region" description="Helical" evidence="1">
    <location>
        <begin position="15"/>
        <end position="37"/>
    </location>
</feature>
<organism evidence="2 3">
    <name type="scientific">Lentithecium fluviatile CBS 122367</name>
    <dbReference type="NCBI Taxonomy" id="1168545"/>
    <lineage>
        <taxon>Eukaryota</taxon>
        <taxon>Fungi</taxon>
        <taxon>Dikarya</taxon>
        <taxon>Ascomycota</taxon>
        <taxon>Pezizomycotina</taxon>
        <taxon>Dothideomycetes</taxon>
        <taxon>Pleosporomycetidae</taxon>
        <taxon>Pleosporales</taxon>
        <taxon>Massarineae</taxon>
        <taxon>Lentitheciaceae</taxon>
        <taxon>Lentithecium</taxon>
    </lineage>
</organism>
<name>A0A6G1IMF7_9PLEO</name>
<proteinExistence type="predicted"/>
<protein>
    <submittedName>
        <fullName evidence="2">Uncharacterized protein</fullName>
    </submittedName>
</protein>
<keyword evidence="1" id="KW-1133">Transmembrane helix</keyword>
<evidence type="ECO:0000256" key="1">
    <source>
        <dbReference type="SAM" id="Phobius"/>
    </source>
</evidence>
<keyword evidence="3" id="KW-1185">Reference proteome</keyword>
<dbReference type="AlphaFoldDB" id="A0A6G1IMF7"/>
<sequence>MSRTNGAPATPDGPLLLLATSVITRYIPSVLEVNLLAMFRQIASSRHVVRALRDDMVLGC</sequence>
<dbReference type="Proteomes" id="UP000799291">
    <property type="component" value="Unassembled WGS sequence"/>
</dbReference>
<keyword evidence="1" id="KW-0812">Transmembrane</keyword>